<evidence type="ECO:0000313" key="1">
    <source>
        <dbReference type="EMBL" id="OAY79521.1"/>
    </source>
</evidence>
<dbReference type="STRING" id="4615.A0A199VRH2"/>
<dbReference type="AlphaFoldDB" id="A0A199VRH2"/>
<accession>A0A199VRH2</accession>
<dbReference type="Proteomes" id="UP000092600">
    <property type="component" value="Unassembled WGS sequence"/>
</dbReference>
<organism evidence="1 2">
    <name type="scientific">Ananas comosus</name>
    <name type="common">Pineapple</name>
    <name type="synonym">Ananas ananas</name>
    <dbReference type="NCBI Taxonomy" id="4615"/>
    <lineage>
        <taxon>Eukaryota</taxon>
        <taxon>Viridiplantae</taxon>
        <taxon>Streptophyta</taxon>
        <taxon>Embryophyta</taxon>
        <taxon>Tracheophyta</taxon>
        <taxon>Spermatophyta</taxon>
        <taxon>Magnoliopsida</taxon>
        <taxon>Liliopsida</taxon>
        <taxon>Poales</taxon>
        <taxon>Bromeliaceae</taxon>
        <taxon>Bromelioideae</taxon>
        <taxon>Ananas</taxon>
    </lineage>
</organism>
<name>A0A199VRH2_ANACO</name>
<protein>
    <submittedName>
        <fullName evidence="1">Ribonucleoside-diphosphate reductase large subunit</fullName>
    </submittedName>
</protein>
<comment type="caution">
    <text evidence="1">The sequence shown here is derived from an EMBL/GenBank/DDBJ whole genome shotgun (WGS) entry which is preliminary data.</text>
</comment>
<sequence>MYRPSQEHCDPVLVAHKVCAGVYKGVTTSQLAGLTREIILADFLADTQEEEILWKTRAKQLWLKEGDGNTKFFHAVANGRKRNNSIETIENDAGQQISNEELKRSFFFRSFTQAFGQADDNPPSFGDWSGLYQSNILPNPDSLTTPFTLDEVKVATFQLGSDKAPGPDGFPLLFFQTFWESVKEDIFWGYKRFTHVNR</sequence>
<dbReference type="EMBL" id="LSRQ01001074">
    <property type="protein sequence ID" value="OAY79521.1"/>
    <property type="molecule type" value="Genomic_DNA"/>
</dbReference>
<gene>
    <name evidence="1" type="ORF">ACMD2_21771</name>
</gene>
<reference evidence="1 2" key="1">
    <citation type="journal article" date="2016" name="DNA Res.">
        <title>The draft genome of MD-2 pineapple using hybrid error correction of long reads.</title>
        <authorList>
            <person name="Redwan R.M."/>
            <person name="Saidin A."/>
            <person name="Kumar S.V."/>
        </authorList>
    </citation>
    <scope>NUCLEOTIDE SEQUENCE [LARGE SCALE GENOMIC DNA]</scope>
    <source>
        <strain evidence="2">cv. MD2</strain>
        <tissue evidence="1">Leaf</tissue>
    </source>
</reference>
<evidence type="ECO:0000313" key="2">
    <source>
        <dbReference type="Proteomes" id="UP000092600"/>
    </source>
</evidence>
<proteinExistence type="predicted"/>